<keyword evidence="1" id="KW-0732">Signal</keyword>
<sequence>MKKTKQCLALLALSAACWQAHAAAPIPPAKQALVDQVLKLWNIDSIGQSMLQVPVADAVQQARAMLQGRAAPEKRDAAMNDIVGDAKQFMADTTPITRASADKLIPSTIAPLLAERYTEDELKQLIAILESPVKKKFEAMLPEMQKTLGEGVAADTRAVIDPKLQGLKEKIGLRLRAAVTP</sequence>
<dbReference type="RefSeq" id="WP_154377517.1">
    <property type="nucleotide sequence ID" value="NZ_WKJK01000007.1"/>
</dbReference>
<evidence type="ECO:0000256" key="1">
    <source>
        <dbReference type="SAM" id="SignalP"/>
    </source>
</evidence>
<dbReference type="Proteomes" id="UP000433309">
    <property type="component" value="Unassembled WGS sequence"/>
</dbReference>
<feature type="signal peptide" evidence="1">
    <location>
        <begin position="1"/>
        <end position="22"/>
    </location>
</feature>
<dbReference type="EMBL" id="WKJK01000007">
    <property type="protein sequence ID" value="MRW91281.1"/>
    <property type="molecule type" value="Genomic_DNA"/>
</dbReference>
<proteinExistence type="predicted"/>
<keyword evidence="3" id="KW-1185">Reference proteome</keyword>
<name>A0A6I2KZL0_9BURK</name>
<reference evidence="2 3" key="1">
    <citation type="submission" date="2019-11" db="EMBL/GenBank/DDBJ databases">
        <title>Novel species isolated from a subtropical stream in China.</title>
        <authorList>
            <person name="Lu H."/>
        </authorList>
    </citation>
    <scope>NUCLEOTIDE SEQUENCE [LARGE SCALE GENOMIC DNA]</scope>
    <source>
        <strain evidence="2 3">FT80W</strain>
    </source>
</reference>
<dbReference type="AlphaFoldDB" id="A0A6I2KZL0"/>
<evidence type="ECO:0000313" key="2">
    <source>
        <dbReference type="EMBL" id="MRW91281.1"/>
    </source>
</evidence>
<feature type="chain" id="PRO_5026217583" evidence="1">
    <location>
        <begin position="23"/>
        <end position="181"/>
    </location>
</feature>
<gene>
    <name evidence="2" type="ORF">GJ699_14905</name>
</gene>
<evidence type="ECO:0000313" key="3">
    <source>
        <dbReference type="Proteomes" id="UP000433309"/>
    </source>
</evidence>
<protein>
    <submittedName>
        <fullName evidence="2">DUF2059 domain-containing protein</fullName>
    </submittedName>
</protein>
<comment type="caution">
    <text evidence="2">The sequence shown here is derived from an EMBL/GenBank/DDBJ whole genome shotgun (WGS) entry which is preliminary data.</text>
</comment>
<dbReference type="PROSITE" id="PS51257">
    <property type="entry name" value="PROKAR_LIPOPROTEIN"/>
    <property type="match status" value="1"/>
</dbReference>
<accession>A0A6I2KZL0</accession>
<organism evidence="2 3">
    <name type="scientific">Duganella guangzhouensis</name>
    <dbReference type="NCBI Taxonomy" id="2666084"/>
    <lineage>
        <taxon>Bacteria</taxon>
        <taxon>Pseudomonadati</taxon>
        <taxon>Pseudomonadota</taxon>
        <taxon>Betaproteobacteria</taxon>
        <taxon>Burkholderiales</taxon>
        <taxon>Oxalobacteraceae</taxon>
        <taxon>Telluria group</taxon>
        <taxon>Duganella</taxon>
    </lineage>
</organism>